<feature type="domain" description="SUN" evidence="7">
    <location>
        <begin position="774"/>
        <end position="979"/>
    </location>
</feature>
<dbReference type="PANTHER" id="PTHR12911">
    <property type="entry name" value="SAD1/UNC-84-LIKE PROTEIN-RELATED"/>
    <property type="match status" value="1"/>
</dbReference>
<feature type="compositionally biased region" description="Basic and acidic residues" evidence="6">
    <location>
        <begin position="297"/>
        <end position="308"/>
    </location>
</feature>
<comment type="subcellular location">
    <subcellularLocation>
        <location evidence="1">Membrane</location>
    </subcellularLocation>
</comment>
<dbReference type="EMBL" id="ML120351">
    <property type="protein sequence ID" value="RPB05924.1"/>
    <property type="molecule type" value="Genomic_DNA"/>
</dbReference>
<evidence type="ECO:0000313" key="9">
    <source>
        <dbReference type="Proteomes" id="UP000276215"/>
    </source>
</evidence>
<feature type="region of interest" description="Disordered" evidence="6">
    <location>
        <begin position="160"/>
        <end position="218"/>
    </location>
</feature>
<dbReference type="GO" id="GO:0034993">
    <property type="term" value="C:meiotic nuclear membrane microtubule tethering complex"/>
    <property type="evidence" value="ECO:0007669"/>
    <property type="project" value="TreeGrafter"/>
</dbReference>
<accession>A0A3N4K5W3</accession>
<keyword evidence="5" id="KW-0175">Coiled coil</keyword>
<feature type="compositionally biased region" description="Basic and acidic residues" evidence="6">
    <location>
        <begin position="77"/>
        <end position="94"/>
    </location>
</feature>
<reference evidence="8 9" key="1">
    <citation type="journal article" date="2018" name="Nat. Ecol. Evol.">
        <title>Pezizomycetes genomes reveal the molecular basis of ectomycorrhizal truffle lifestyle.</title>
        <authorList>
            <person name="Murat C."/>
            <person name="Payen T."/>
            <person name="Noel B."/>
            <person name="Kuo A."/>
            <person name="Morin E."/>
            <person name="Chen J."/>
            <person name="Kohler A."/>
            <person name="Krizsan K."/>
            <person name="Balestrini R."/>
            <person name="Da Silva C."/>
            <person name="Montanini B."/>
            <person name="Hainaut M."/>
            <person name="Levati E."/>
            <person name="Barry K.W."/>
            <person name="Belfiori B."/>
            <person name="Cichocki N."/>
            <person name="Clum A."/>
            <person name="Dockter R.B."/>
            <person name="Fauchery L."/>
            <person name="Guy J."/>
            <person name="Iotti M."/>
            <person name="Le Tacon F."/>
            <person name="Lindquist E.A."/>
            <person name="Lipzen A."/>
            <person name="Malagnac F."/>
            <person name="Mello A."/>
            <person name="Molinier V."/>
            <person name="Miyauchi S."/>
            <person name="Poulain J."/>
            <person name="Riccioni C."/>
            <person name="Rubini A."/>
            <person name="Sitrit Y."/>
            <person name="Splivallo R."/>
            <person name="Traeger S."/>
            <person name="Wang M."/>
            <person name="Zifcakova L."/>
            <person name="Wipf D."/>
            <person name="Zambonelli A."/>
            <person name="Paolocci F."/>
            <person name="Nowrousian M."/>
            <person name="Ottonello S."/>
            <person name="Baldrian P."/>
            <person name="Spatafora J.W."/>
            <person name="Henrissat B."/>
            <person name="Nagy L.G."/>
            <person name="Aury J.M."/>
            <person name="Wincker P."/>
            <person name="Grigoriev I.V."/>
            <person name="Bonfante P."/>
            <person name="Martin F.M."/>
        </authorList>
    </citation>
    <scope>NUCLEOTIDE SEQUENCE [LARGE SCALE GENOMIC DNA]</scope>
    <source>
        <strain evidence="8 9">120613-1</strain>
    </source>
</reference>
<evidence type="ECO:0000313" key="8">
    <source>
        <dbReference type="EMBL" id="RPB05924.1"/>
    </source>
</evidence>
<dbReference type="Pfam" id="PF07738">
    <property type="entry name" value="Sad1_UNC"/>
    <property type="match status" value="2"/>
</dbReference>
<dbReference type="AlphaFoldDB" id="A0A3N4K5W3"/>
<feature type="compositionally biased region" description="Basic and acidic residues" evidence="6">
    <location>
        <begin position="345"/>
        <end position="356"/>
    </location>
</feature>
<evidence type="ECO:0000256" key="1">
    <source>
        <dbReference type="ARBA" id="ARBA00004370"/>
    </source>
</evidence>
<sequence>MMLVKGKMFTATPPSTYRRRSGGSNRRSNTDEDQRAMPFIPTKSSYSYGSPHSNMPKAPQLADTKVPMAVALQQKQDAAEARMRAEEREREKVAGEQPQDEQELQYEEDSRRLGPITITTAAAAQTSTARRRVTKAGKLDAAVVRATMNDVRLRSLKSRSVVSDLSQGPPTARSIDLMPPPPLTNGRQQSEISDRSSVGIDTTLGLNRSYGSEDDIDPALGKKVSENLARGFAEAGESEVEEEVPTSQGASWKRPVPAPSQPTGRKPRGTGDKIQPTTLDFIQAKISDSSKGLAGKSARELEREKLKENANNARLAKQKQRELLEKQREAAQSRDNTGGGGGGDKGGHGGGGDKSDGSGSGGGGGGDGGSSGAGPDDVPFNYFGFADYLWERWLGVSISGFIRAFVVCFLATVVIHFLVTSYGIKFGWQRGDSSFTYIPPSEAPKNVDELVHRLHTVEKELGNFGHLASSFETKYRQVLEKELSVLEDSLTSAEIESSSDRDKIKNEINSLSNTLDTVKELQNALLEDNKRKLDKLYSAQQALDQELSDFKALQKARNEAMQAFEEALPKQMVATLSPNGKVRLTDEFKASLQDVFAKIFPKHFKDAIAKTGAIGIDKIPSWEAFIKGNEDKLRDLIEKHASPGDGVGKDGKLGGVVLSKGTVMSMIQEEAQKYHKKWEVETFLPDFESKFEGQLEELQRRIRKENTEHFNSASSSILAAASAIASGSANKVAKNMAQEFANSRGNRGGTIERISQGSKELWATLPDYASIITGASVWPYVTSPSYDWTGGKGYHHNVWRLFGRGSRISPPPALAITPSTEVGECWPFPERSGDIGIKLAMPIYVSHVTIDHVPKQQAIEISSAPKNIEFWIHVSPPERKDELIKAVGKPAGEWFRPDQQKQQQRQQQQIGSTAGEWVRVHEFMYDIHTTGSSVQTFELPVDLARLNITSHLVAFRIVDNWGHPNFTCLYRVRVHGYPPKRDLPIGEGEGR</sequence>
<evidence type="ECO:0000259" key="7">
    <source>
        <dbReference type="PROSITE" id="PS51469"/>
    </source>
</evidence>
<proteinExistence type="predicted"/>
<feature type="compositionally biased region" description="Polar residues" evidence="6">
    <location>
        <begin position="42"/>
        <end position="53"/>
    </location>
</feature>
<feature type="coiled-coil region" evidence="5">
    <location>
        <begin position="476"/>
        <end position="546"/>
    </location>
</feature>
<feature type="compositionally biased region" description="Acidic residues" evidence="6">
    <location>
        <begin position="98"/>
        <end position="107"/>
    </location>
</feature>
<evidence type="ECO:0000256" key="3">
    <source>
        <dbReference type="ARBA" id="ARBA00022989"/>
    </source>
</evidence>
<dbReference type="InterPro" id="IPR045119">
    <property type="entry name" value="SUN1-5"/>
</dbReference>
<keyword evidence="4" id="KW-0472">Membrane</keyword>
<feature type="compositionally biased region" description="Basic and acidic residues" evidence="6">
    <location>
        <begin position="319"/>
        <end position="332"/>
    </location>
</feature>
<protein>
    <recommendedName>
        <fullName evidence="7">SUN domain-containing protein</fullName>
    </recommendedName>
</protein>
<feature type="region of interest" description="Disordered" evidence="6">
    <location>
        <begin position="1"/>
        <end position="62"/>
    </location>
</feature>
<dbReference type="STRING" id="1336337.A0A3N4K5W3"/>
<dbReference type="Gene3D" id="2.60.120.260">
    <property type="entry name" value="Galactose-binding domain-like"/>
    <property type="match status" value="1"/>
</dbReference>
<dbReference type="PROSITE" id="PS51469">
    <property type="entry name" value="SUN"/>
    <property type="match status" value="1"/>
</dbReference>
<dbReference type="OrthoDB" id="342281at2759"/>
<dbReference type="Proteomes" id="UP000276215">
    <property type="component" value="Unassembled WGS sequence"/>
</dbReference>
<evidence type="ECO:0000256" key="4">
    <source>
        <dbReference type="ARBA" id="ARBA00023136"/>
    </source>
</evidence>
<feature type="region of interest" description="Disordered" evidence="6">
    <location>
        <begin position="74"/>
        <end position="108"/>
    </location>
</feature>
<keyword evidence="2" id="KW-0812">Transmembrane</keyword>
<gene>
    <name evidence="8" type="ORF">L873DRAFT_1849937</name>
</gene>
<feature type="compositionally biased region" description="Polar residues" evidence="6">
    <location>
        <begin position="275"/>
        <end position="290"/>
    </location>
</feature>
<keyword evidence="9" id="KW-1185">Reference proteome</keyword>
<evidence type="ECO:0000256" key="5">
    <source>
        <dbReference type="SAM" id="Coils"/>
    </source>
</evidence>
<feature type="region of interest" description="Disordered" evidence="6">
    <location>
        <begin position="233"/>
        <end position="373"/>
    </location>
</feature>
<feature type="compositionally biased region" description="Gly residues" evidence="6">
    <location>
        <begin position="357"/>
        <end position="372"/>
    </location>
</feature>
<evidence type="ECO:0000256" key="6">
    <source>
        <dbReference type="SAM" id="MobiDB-lite"/>
    </source>
</evidence>
<feature type="compositionally biased region" description="Polar residues" evidence="6">
    <location>
        <begin position="185"/>
        <end position="210"/>
    </location>
</feature>
<evidence type="ECO:0000256" key="2">
    <source>
        <dbReference type="ARBA" id="ARBA00022692"/>
    </source>
</evidence>
<dbReference type="InterPro" id="IPR012919">
    <property type="entry name" value="SUN_dom"/>
</dbReference>
<organism evidence="8 9">
    <name type="scientific">Choiromyces venosus 120613-1</name>
    <dbReference type="NCBI Taxonomy" id="1336337"/>
    <lineage>
        <taxon>Eukaryota</taxon>
        <taxon>Fungi</taxon>
        <taxon>Dikarya</taxon>
        <taxon>Ascomycota</taxon>
        <taxon>Pezizomycotina</taxon>
        <taxon>Pezizomycetes</taxon>
        <taxon>Pezizales</taxon>
        <taxon>Tuberaceae</taxon>
        <taxon>Choiromyces</taxon>
    </lineage>
</organism>
<dbReference type="PANTHER" id="PTHR12911:SF8">
    <property type="entry name" value="KLAROID PROTEIN-RELATED"/>
    <property type="match status" value="1"/>
</dbReference>
<name>A0A3N4K5W3_9PEZI</name>
<keyword evidence="3" id="KW-1133">Transmembrane helix</keyword>
<dbReference type="GO" id="GO:0043495">
    <property type="term" value="F:protein-membrane adaptor activity"/>
    <property type="evidence" value="ECO:0007669"/>
    <property type="project" value="TreeGrafter"/>
</dbReference>